<dbReference type="PROSITE" id="PS50175">
    <property type="entry name" value="ASP_PROT_RETROV"/>
    <property type="match status" value="1"/>
</dbReference>
<keyword evidence="7" id="KW-1185">Reference proteome</keyword>
<evidence type="ECO:0000256" key="3">
    <source>
        <dbReference type="PROSITE-ProRule" id="PRU00023"/>
    </source>
</evidence>
<evidence type="ECO:0000256" key="1">
    <source>
        <dbReference type="ARBA" id="ARBA00022737"/>
    </source>
</evidence>
<dbReference type="PROSITE" id="PS50088">
    <property type="entry name" value="ANK_REPEAT"/>
    <property type="match status" value="2"/>
</dbReference>
<evidence type="ECO:0000256" key="4">
    <source>
        <dbReference type="SAM" id="MobiDB-lite"/>
    </source>
</evidence>
<dbReference type="PANTHER" id="PTHR24189">
    <property type="entry name" value="MYOTROPHIN"/>
    <property type="match status" value="1"/>
</dbReference>
<evidence type="ECO:0000313" key="6">
    <source>
        <dbReference type="EMBL" id="CEL09725.1"/>
    </source>
</evidence>
<dbReference type="InterPro" id="IPR050745">
    <property type="entry name" value="Multifunctional_regulatory"/>
</dbReference>
<dbReference type="STRING" id="454130.A0A0U5GF71"/>
<evidence type="ECO:0000259" key="5">
    <source>
        <dbReference type="PROSITE" id="PS50175"/>
    </source>
</evidence>
<organism evidence="6 7">
    <name type="scientific">Aspergillus calidoustus</name>
    <dbReference type="NCBI Taxonomy" id="454130"/>
    <lineage>
        <taxon>Eukaryota</taxon>
        <taxon>Fungi</taxon>
        <taxon>Dikarya</taxon>
        <taxon>Ascomycota</taxon>
        <taxon>Pezizomycotina</taxon>
        <taxon>Eurotiomycetes</taxon>
        <taxon>Eurotiomycetidae</taxon>
        <taxon>Eurotiales</taxon>
        <taxon>Aspergillaceae</taxon>
        <taxon>Aspergillus</taxon>
        <taxon>Aspergillus subgen. Nidulantes</taxon>
    </lineage>
</organism>
<dbReference type="InterPro" id="IPR002110">
    <property type="entry name" value="Ankyrin_rpt"/>
</dbReference>
<proteinExistence type="predicted"/>
<dbReference type="OMA" id="WALFQFM"/>
<keyword evidence="1" id="KW-0677">Repeat</keyword>
<name>A0A0U5GF71_ASPCI</name>
<dbReference type="OrthoDB" id="426293at2759"/>
<protein>
    <recommendedName>
        <fullName evidence="5">Peptidase A2 domain-containing protein</fullName>
    </recommendedName>
</protein>
<dbReference type="SMART" id="SM00248">
    <property type="entry name" value="ANK"/>
    <property type="match status" value="5"/>
</dbReference>
<dbReference type="GO" id="GO:0006508">
    <property type="term" value="P:proteolysis"/>
    <property type="evidence" value="ECO:0007669"/>
    <property type="project" value="InterPro"/>
</dbReference>
<dbReference type="InterPro" id="IPR001995">
    <property type="entry name" value="Peptidase_A2_cat"/>
</dbReference>
<dbReference type="SUPFAM" id="SSF48403">
    <property type="entry name" value="Ankyrin repeat"/>
    <property type="match status" value="1"/>
</dbReference>
<reference evidence="7" key="1">
    <citation type="journal article" date="2016" name="Genome Announc.">
        <title>Draft genome sequences of fungus Aspergillus calidoustus.</title>
        <authorList>
            <person name="Horn F."/>
            <person name="Linde J."/>
            <person name="Mattern D.J."/>
            <person name="Walther G."/>
            <person name="Guthke R."/>
            <person name="Scherlach K."/>
            <person name="Martin K."/>
            <person name="Brakhage A.A."/>
            <person name="Petzke L."/>
            <person name="Valiante V."/>
        </authorList>
    </citation>
    <scope>NUCLEOTIDE SEQUENCE [LARGE SCALE GENOMIC DNA]</scope>
    <source>
        <strain evidence="7">SF006504</strain>
    </source>
</reference>
<dbReference type="Gene3D" id="1.25.40.20">
    <property type="entry name" value="Ankyrin repeat-containing domain"/>
    <property type="match status" value="2"/>
</dbReference>
<feature type="repeat" description="ANK" evidence="3">
    <location>
        <begin position="278"/>
        <end position="310"/>
    </location>
</feature>
<gene>
    <name evidence="6" type="ORF">ASPCAL12856</name>
</gene>
<feature type="repeat" description="ANK" evidence="3">
    <location>
        <begin position="248"/>
        <end position="277"/>
    </location>
</feature>
<keyword evidence="2 3" id="KW-0040">ANK repeat</keyword>
<feature type="region of interest" description="Disordered" evidence="4">
    <location>
        <begin position="1"/>
        <end position="40"/>
    </location>
</feature>
<feature type="compositionally biased region" description="Basic and acidic residues" evidence="4">
    <location>
        <begin position="30"/>
        <end position="40"/>
    </location>
</feature>
<dbReference type="Proteomes" id="UP000054771">
    <property type="component" value="Unassembled WGS sequence"/>
</dbReference>
<sequence length="316" mass="35438">MSLEAIAPPPMNGPPVRFLAHPPGTGLGPRVDRLPSPDRETPREVLDEMMSACAARDFPRFKAMFDMWAPFRFDIYDLSRIMRLAIEMDYSEVISTLLAQGQPIHFGHAQRAVWHRSKKVLTAFLQYGWNINEVECETTTSVLGFAVQDEEMTRWLLDHGADPNQQSSVDLTPLSWAVEDASLSTINLLFERGADALKGEPLHHAINRKTEVVEVLSLLLEKGAPLNGKQYENHPNSWRLYFFMGLGTALHQAACLGNVDAARFLLEKGADVSIIDATDRTPLDWAVKNGHQEIIEMLEAAGAERGPRPRPHRPRE</sequence>
<accession>A0A0U5GF71</accession>
<evidence type="ECO:0000256" key="2">
    <source>
        <dbReference type="ARBA" id="ARBA00023043"/>
    </source>
</evidence>
<dbReference type="PANTHER" id="PTHR24189:SF50">
    <property type="entry name" value="ANKYRIN REPEAT AND SOCS BOX PROTEIN 2"/>
    <property type="match status" value="1"/>
</dbReference>
<dbReference type="InterPro" id="IPR036770">
    <property type="entry name" value="Ankyrin_rpt-contain_sf"/>
</dbReference>
<dbReference type="GO" id="GO:0004190">
    <property type="term" value="F:aspartic-type endopeptidase activity"/>
    <property type="evidence" value="ECO:0007669"/>
    <property type="project" value="InterPro"/>
</dbReference>
<dbReference type="EMBL" id="CDMC01000015">
    <property type="protein sequence ID" value="CEL09725.1"/>
    <property type="molecule type" value="Genomic_DNA"/>
</dbReference>
<evidence type="ECO:0000313" key="7">
    <source>
        <dbReference type="Proteomes" id="UP000054771"/>
    </source>
</evidence>
<dbReference type="AlphaFoldDB" id="A0A0U5GF71"/>
<feature type="domain" description="Peptidase A2" evidence="5">
    <location>
        <begin position="262"/>
        <end position="302"/>
    </location>
</feature>
<dbReference type="Pfam" id="PF12796">
    <property type="entry name" value="Ank_2"/>
    <property type="match status" value="2"/>
</dbReference>
<dbReference type="PROSITE" id="PS50297">
    <property type="entry name" value="ANK_REP_REGION"/>
    <property type="match status" value="2"/>
</dbReference>